<feature type="domain" description="HTH luxR-type" evidence="2">
    <location>
        <begin position="116"/>
        <end position="165"/>
    </location>
</feature>
<keyword evidence="1" id="KW-0472">Membrane</keyword>
<dbReference type="Proteomes" id="UP001597045">
    <property type="component" value="Unassembled WGS sequence"/>
</dbReference>
<dbReference type="SUPFAM" id="SSF46894">
    <property type="entry name" value="C-terminal effector domain of the bipartite response regulators"/>
    <property type="match status" value="1"/>
</dbReference>
<protein>
    <submittedName>
        <fullName evidence="3">Response regulator transcription factor</fullName>
    </submittedName>
</protein>
<sequence length="174" mass="19367">MLLLLVCVTFITIMGGSLNKTWSLFEHLITPMLVLVDFLAVGRNQVAVKWWHPITWTAFPLAYLIYYVSAGLHMYGSFLNPKKSSFAGTVAGFVVGVLFVGFLLFLFGMMKASATGQRPPRRQQQPGGTCLAAELFIGETTVKTHINNCFAKIGARNRAEAVRYAFREGLTRDR</sequence>
<comment type="caution">
    <text evidence="3">The sequence shown here is derived from an EMBL/GenBank/DDBJ whole genome shotgun (WGS) entry which is preliminary data.</text>
</comment>
<accession>A0ABW3M985</accession>
<dbReference type="InterPro" id="IPR000792">
    <property type="entry name" value="Tscrpt_reg_LuxR_C"/>
</dbReference>
<dbReference type="EMBL" id="JBHTIS010000846">
    <property type="protein sequence ID" value="MFD1046917.1"/>
    <property type="molecule type" value="Genomic_DNA"/>
</dbReference>
<keyword evidence="1" id="KW-1133">Transmembrane helix</keyword>
<evidence type="ECO:0000313" key="3">
    <source>
        <dbReference type="EMBL" id="MFD1046917.1"/>
    </source>
</evidence>
<evidence type="ECO:0000256" key="1">
    <source>
        <dbReference type="SAM" id="Phobius"/>
    </source>
</evidence>
<proteinExistence type="predicted"/>
<organism evidence="3 4">
    <name type="scientific">Kibdelosporangium lantanae</name>
    <dbReference type="NCBI Taxonomy" id="1497396"/>
    <lineage>
        <taxon>Bacteria</taxon>
        <taxon>Bacillati</taxon>
        <taxon>Actinomycetota</taxon>
        <taxon>Actinomycetes</taxon>
        <taxon>Pseudonocardiales</taxon>
        <taxon>Pseudonocardiaceae</taxon>
        <taxon>Kibdelosporangium</taxon>
    </lineage>
</organism>
<keyword evidence="4" id="KW-1185">Reference proteome</keyword>
<evidence type="ECO:0000259" key="2">
    <source>
        <dbReference type="SMART" id="SM00421"/>
    </source>
</evidence>
<dbReference type="InterPro" id="IPR016032">
    <property type="entry name" value="Sig_transdc_resp-reg_C-effctor"/>
</dbReference>
<evidence type="ECO:0000313" key="4">
    <source>
        <dbReference type="Proteomes" id="UP001597045"/>
    </source>
</evidence>
<feature type="transmembrane region" description="Helical" evidence="1">
    <location>
        <begin position="25"/>
        <end position="42"/>
    </location>
</feature>
<gene>
    <name evidence="3" type="ORF">ACFQ1S_15890</name>
</gene>
<feature type="transmembrane region" description="Helical" evidence="1">
    <location>
        <begin position="54"/>
        <end position="74"/>
    </location>
</feature>
<dbReference type="InterPro" id="IPR036388">
    <property type="entry name" value="WH-like_DNA-bd_sf"/>
</dbReference>
<reference evidence="4" key="1">
    <citation type="journal article" date="2019" name="Int. J. Syst. Evol. Microbiol.">
        <title>The Global Catalogue of Microorganisms (GCM) 10K type strain sequencing project: providing services to taxonomists for standard genome sequencing and annotation.</title>
        <authorList>
            <consortium name="The Broad Institute Genomics Platform"/>
            <consortium name="The Broad Institute Genome Sequencing Center for Infectious Disease"/>
            <person name="Wu L."/>
            <person name="Ma J."/>
        </authorList>
    </citation>
    <scope>NUCLEOTIDE SEQUENCE [LARGE SCALE GENOMIC DNA]</scope>
    <source>
        <strain evidence="4">JCM 31486</strain>
    </source>
</reference>
<name>A0ABW3M985_9PSEU</name>
<keyword evidence="1" id="KW-0812">Transmembrane</keyword>
<dbReference type="CDD" id="cd06170">
    <property type="entry name" value="LuxR_C_like"/>
    <property type="match status" value="1"/>
</dbReference>
<dbReference type="Pfam" id="PF00196">
    <property type="entry name" value="GerE"/>
    <property type="match status" value="1"/>
</dbReference>
<feature type="transmembrane region" description="Helical" evidence="1">
    <location>
        <begin position="86"/>
        <end position="108"/>
    </location>
</feature>
<dbReference type="SMART" id="SM00421">
    <property type="entry name" value="HTH_LUXR"/>
    <property type="match status" value="1"/>
</dbReference>
<dbReference type="Gene3D" id="1.10.10.10">
    <property type="entry name" value="Winged helix-like DNA-binding domain superfamily/Winged helix DNA-binding domain"/>
    <property type="match status" value="1"/>
</dbReference>